<gene>
    <name evidence="1" type="ORF">AMST5_01626</name>
</gene>
<dbReference type="EMBL" id="OY288114">
    <property type="protein sequence ID" value="CAJ0863930.1"/>
    <property type="molecule type" value="Genomic_DNA"/>
</dbReference>
<evidence type="ECO:0008006" key="2">
    <source>
        <dbReference type="Google" id="ProtNLM"/>
    </source>
</evidence>
<protein>
    <recommendedName>
        <fullName evidence="2">Sulfur globule protein</fullName>
    </recommendedName>
</protein>
<accession>A0AA48RDU8</accession>
<proteinExistence type="predicted"/>
<reference evidence="1" key="1">
    <citation type="submission" date="2023-07" db="EMBL/GenBank/DDBJ databases">
        <authorList>
            <person name="Pelsma A.J. K."/>
        </authorList>
    </citation>
    <scope>NUCLEOTIDE SEQUENCE</scope>
</reference>
<evidence type="ECO:0000313" key="1">
    <source>
        <dbReference type="EMBL" id="CAJ0863930.1"/>
    </source>
</evidence>
<sequence>MSGRKFSLVLALGAALALPSAALAGPHGGGGHGGGGGGWGGHYYRGGGARWWGGRWWPYGVGSCWRWNPYWARWVWVCY</sequence>
<dbReference type="AlphaFoldDB" id="A0AA48RDU8"/>
<name>A0AA48RDU8_9ZZZZ</name>
<organism evidence="1">
    <name type="scientific">freshwater sediment metagenome</name>
    <dbReference type="NCBI Taxonomy" id="556182"/>
    <lineage>
        <taxon>unclassified sequences</taxon>
        <taxon>metagenomes</taxon>
        <taxon>ecological metagenomes</taxon>
    </lineage>
</organism>